<keyword evidence="3" id="KW-1185">Reference proteome</keyword>
<keyword evidence="1" id="KW-1133">Transmembrane helix</keyword>
<dbReference type="EMBL" id="KZ678422">
    <property type="protein sequence ID" value="PSR89023.1"/>
    <property type="molecule type" value="Genomic_DNA"/>
</dbReference>
<evidence type="ECO:0000313" key="3">
    <source>
        <dbReference type="Proteomes" id="UP000241462"/>
    </source>
</evidence>
<feature type="transmembrane region" description="Helical" evidence="1">
    <location>
        <begin position="47"/>
        <end position="65"/>
    </location>
</feature>
<keyword evidence="1" id="KW-0472">Membrane</keyword>
<protein>
    <submittedName>
        <fullName evidence="2">Uncharacterized protein</fullName>
    </submittedName>
</protein>
<dbReference type="AlphaFoldDB" id="A0A2T3AAY4"/>
<gene>
    <name evidence="2" type="ORF">BD289DRAFT_223801</name>
</gene>
<sequence>MYVISGFVFLIGLLLFVMLFDTTHLCVLVLFSFLYHSGSLCRPCHTPVILLYFYVQIVLSAHNVSPSRATQP</sequence>
<dbReference type="Proteomes" id="UP000241462">
    <property type="component" value="Unassembled WGS sequence"/>
</dbReference>
<reference evidence="2 3" key="1">
    <citation type="journal article" date="2018" name="Mycol. Prog.">
        <title>Coniella lustricola, a new species from submerged detritus.</title>
        <authorList>
            <person name="Raudabaugh D.B."/>
            <person name="Iturriaga T."/>
            <person name="Carver A."/>
            <person name="Mondo S."/>
            <person name="Pangilinan J."/>
            <person name="Lipzen A."/>
            <person name="He G."/>
            <person name="Amirebrahimi M."/>
            <person name="Grigoriev I.V."/>
            <person name="Miller A.N."/>
        </authorList>
    </citation>
    <scope>NUCLEOTIDE SEQUENCE [LARGE SCALE GENOMIC DNA]</scope>
    <source>
        <strain evidence="2 3">B22-T-1</strain>
    </source>
</reference>
<evidence type="ECO:0000313" key="2">
    <source>
        <dbReference type="EMBL" id="PSR89023.1"/>
    </source>
</evidence>
<organism evidence="2 3">
    <name type="scientific">Coniella lustricola</name>
    <dbReference type="NCBI Taxonomy" id="2025994"/>
    <lineage>
        <taxon>Eukaryota</taxon>
        <taxon>Fungi</taxon>
        <taxon>Dikarya</taxon>
        <taxon>Ascomycota</taxon>
        <taxon>Pezizomycotina</taxon>
        <taxon>Sordariomycetes</taxon>
        <taxon>Sordariomycetidae</taxon>
        <taxon>Diaporthales</taxon>
        <taxon>Schizoparmaceae</taxon>
        <taxon>Coniella</taxon>
    </lineage>
</organism>
<feature type="transmembrane region" description="Helical" evidence="1">
    <location>
        <begin position="6"/>
        <end position="35"/>
    </location>
</feature>
<name>A0A2T3AAY4_9PEZI</name>
<keyword evidence="1" id="KW-0812">Transmembrane</keyword>
<accession>A0A2T3AAY4</accession>
<dbReference type="InParanoid" id="A0A2T3AAY4"/>
<evidence type="ECO:0000256" key="1">
    <source>
        <dbReference type="SAM" id="Phobius"/>
    </source>
</evidence>
<proteinExistence type="predicted"/>